<keyword evidence="2" id="KW-1134">Transmembrane beta strand</keyword>
<dbReference type="PANTHER" id="PTHR30026:SF20">
    <property type="entry name" value="OUTER MEMBRANE PROTEIN TOLC"/>
    <property type="match status" value="1"/>
</dbReference>
<comment type="subcellular location">
    <subcellularLocation>
        <location evidence="1">Cell outer membrane</location>
    </subcellularLocation>
</comment>
<evidence type="ECO:0000256" key="4">
    <source>
        <dbReference type="ARBA" id="ARBA00023136"/>
    </source>
</evidence>
<feature type="chain" id="PRO_5046047889" evidence="6">
    <location>
        <begin position="22"/>
        <end position="491"/>
    </location>
</feature>
<evidence type="ECO:0000256" key="2">
    <source>
        <dbReference type="ARBA" id="ARBA00022452"/>
    </source>
</evidence>
<accession>A0ABW5NGE7</accession>
<name>A0ABW5NGE7_9SPHI</name>
<dbReference type="SUPFAM" id="SSF56954">
    <property type="entry name" value="Outer membrane efflux proteins (OEP)"/>
    <property type="match status" value="1"/>
</dbReference>
<protein>
    <submittedName>
        <fullName evidence="7">TolC family protein</fullName>
    </submittedName>
</protein>
<dbReference type="Gene3D" id="1.20.1600.10">
    <property type="entry name" value="Outer membrane efflux proteins (OEP)"/>
    <property type="match status" value="1"/>
</dbReference>
<evidence type="ECO:0000256" key="6">
    <source>
        <dbReference type="SAM" id="SignalP"/>
    </source>
</evidence>
<evidence type="ECO:0000256" key="1">
    <source>
        <dbReference type="ARBA" id="ARBA00004442"/>
    </source>
</evidence>
<keyword evidence="5" id="KW-0998">Cell outer membrane</keyword>
<feature type="signal peptide" evidence="6">
    <location>
        <begin position="1"/>
        <end position="21"/>
    </location>
</feature>
<keyword evidence="4" id="KW-0472">Membrane</keyword>
<keyword evidence="6" id="KW-0732">Signal</keyword>
<evidence type="ECO:0000256" key="3">
    <source>
        <dbReference type="ARBA" id="ARBA00022692"/>
    </source>
</evidence>
<reference evidence="8" key="1">
    <citation type="journal article" date="2019" name="Int. J. Syst. Evol. Microbiol.">
        <title>The Global Catalogue of Microorganisms (GCM) 10K type strain sequencing project: providing services to taxonomists for standard genome sequencing and annotation.</title>
        <authorList>
            <consortium name="The Broad Institute Genomics Platform"/>
            <consortium name="The Broad Institute Genome Sequencing Center for Infectious Disease"/>
            <person name="Wu L."/>
            <person name="Ma J."/>
        </authorList>
    </citation>
    <scope>NUCLEOTIDE SEQUENCE [LARGE SCALE GENOMIC DNA]</scope>
    <source>
        <strain evidence="8">KCTC 42248</strain>
    </source>
</reference>
<dbReference type="InterPro" id="IPR051906">
    <property type="entry name" value="TolC-like"/>
</dbReference>
<evidence type="ECO:0000313" key="8">
    <source>
        <dbReference type="Proteomes" id="UP001597393"/>
    </source>
</evidence>
<keyword evidence="3" id="KW-0812">Transmembrane</keyword>
<organism evidence="7 8">
    <name type="scientific">Sphingobacterium corticis</name>
    <dbReference type="NCBI Taxonomy" id="1812823"/>
    <lineage>
        <taxon>Bacteria</taxon>
        <taxon>Pseudomonadati</taxon>
        <taxon>Bacteroidota</taxon>
        <taxon>Sphingobacteriia</taxon>
        <taxon>Sphingobacteriales</taxon>
        <taxon>Sphingobacteriaceae</taxon>
        <taxon>Sphingobacterium</taxon>
    </lineage>
</organism>
<evidence type="ECO:0000313" key="7">
    <source>
        <dbReference type="EMBL" id="MFD2597628.1"/>
    </source>
</evidence>
<comment type="caution">
    <text evidence="7">The sequence shown here is derived from an EMBL/GenBank/DDBJ whole genome shotgun (WGS) entry which is preliminary data.</text>
</comment>
<gene>
    <name evidence="7" type="ORF">ACFSQ3_01585</name>
</gene>
<evidence type="ECO:0000256" key="5">
    <source>
        <dbReference type="ARBA" id="ARBA00023237"/>
    </source>
</evidence>
<proteinExistence type="predicted"/>
<dbReference type="EMBL" id="JBHUMA010000004">
    <property type="protein sequence ID" value="MFD2597628.1"/>
    <property type="molecule type" value="Genomic_DNA"/>
</dbReference>
<dbReference type="PANTHER" id="PTHR30026">
    <property type="entry name" value="OUTER MEMBRANE PROTEIN TOLC"/>
    <property type="match status" value="1"/>
</dbReference>
<sequence>MIRSLFLLFISVSLTMNIGLAQTDSTKRISDEFSIEDLEGFLFTNHPVLKQIQLLSESARADVTQALGKFDPALYADFKNKYFGESSYYNDWSSELKVPLWLAGADLKVGYDRNVGNYTNPQSRTPNSGLSGVGISIPLGQGLLIDSRRNTLQQARAMLGYAEAEQVRQINSLWYTALSDYWDWYFAHQQYVLQEDAVELAATRFSAISEQTVLGDRPPIDSVEAAITLQERQMQLAKSAIELRNTKLVLSNHLWNENQEPVELPDRAVPISIDITKLAPEPQLLSQLLELAEQQHPELLKLESKGLQLNIEERYRREMLKPRLDISGTLIAGRNFREPVEPIYDFNLGNYKLGMSFAFPIFLRAERGRLRSVRIDQEQLRYDQVITGRNIRNDINTTYNDLTAYTRQLRLQIQSIANQEVLVAGELQKFELGESTLFIINNRETTLIDMQRKRENLVVEYQKALGGLYYKAGTRQAMDVNSPMGNPNLSR</sequence>
<keyword evidence="8" id="KW-1185">Reference proteome</keyword>
<dbReference type="Proteomes" id="UP001597393">
    <property type="component" value="Unassembled WGS sequence"/>
</dbReference>